<evidence type="ECO:0000256" key="3">
    <source>
        <dbReference type="ARBA" id="ARBA00022543"/>
    </source>
</evidence>
<keyword evidence="8" id="KW-0157">Chromophore</keyword>
<dbReference type="PROSITE" id="PS50262">
    <property type="entry name" value="G_PROTEIN_RECEP_F1_2"/>
    <property type="match status" value="1"/>
</dbReference>
<evidence type="ECO:0000256" key="11">
    <source>
        <dbReference type="ARBA" id="ARBA00023170"/>
    </source>
</evidence>
<evidence type="ECO:0000256" key="8">
    <source>
        <dbReference type="ARBA" id="ARBA00022991"/>
    </source>
</evidence>
<comment type="caution">
    <text evidence="16">The sequence shown here is derived from an EMBL/GenBank/DDBJ whole genome shotgun (WGS) entry which is preliminary data.</text>
</comment>
<evidence type="ECO:0000313" key="16">
    <source>
        <dbReference type="EMBL" id="ROT85804.1"/>
    </source>
</evidence>
<reference evidence="16 17" key="1">
    <citation type="submission" date="2018-04" db="EMBL/GenBank/DDBJ databases">
        <authorList>
            <person name="Zhang X."/>
            <person name="Yuan J."/>
            <person name="Li F."/>
            <person name="Xiang J."/>
        </authorList>
    </citation>
    <scope>NUCLEOTIDE SEQUENCE [LARGE SCALE GENOMIC DNA]</scope>
    <source>
        <tissue evidence="16">Muscle</tissue>
    </source>
</reference>
<keyword evidence="6" id="KW-0681">Retinal protein</keyword>
<evidence type="ECO:0000256" key="13">
    <source>
        <dbReference type="ARBA" id="ARBA00023305"/>
    </source>
</evidence>
<evidence type="ECO:0000256" key="4">
    <source>
        <dbReference type="ARBA" id="ARBA00022606"/>
    </source>
</evidence>
<dbReference type="InterPro" id="IPR027430">
    <property type="entry name" value="Retinal_BS"/>
</dbReference>
<feature type="transmembrane region" description="Helical" evidence="14">
    <location>
        <begin position="74"/>
        <end position="97"/>
    </location>
</feature>
<dbReference type="InterPro" id="IPR000276">
    <property type="entry name" value="GPCR_Rhodpsn"/>
</dbReference>
<keyword evidence="5 14" id="KW-0812">Transmembrane</keyword>
<comment type="similarity">
    <text evidence="2">Belongs to the G-protein coupled receptor 1 family.</text>
</comment>
<protein>
    <submittedName>
        <fullName evidence="16">Onychopsin</fullName>
    </submittedName>
</protein>
<accession>A0A3R7QPI6</accession>
<dbReference type="SUPFAM" id="SSF81321">
    <property type="entry name" value="Family A G protein-coupled receptor-like"/>
    <property type="match status" value="1"/>
</dbReference>
<dbReference type="Pfam" id="PF00001">
    <property type="entry name" value="7tm_1"/>
    <property type="match status" value="1"/>
</dbReference>
<dbReference type="PROSITE" id="PS00238">
    <property type="entry name" value="OPSIN"/>
    <property type="match status" value="1"/>
</dbReference>
<dbReference type="AlphaFoldDB" id="A0A3R7QPI6"/>
<feature type="domain" description="G-protein coupled receptors family 1 profile" evidence="15">
    <location>
        <begin position="1"/>
        <end position="185"/>
    </location>
</feature>
<reference evidence="16 17" key="2">
    <citation type="submission" date="2019-01" db="EMBL/GenBank/DDBJ databases">
        <title>The decoding of complex shrimp genome reveals the adaptation for benthos swimmer, frequently molting mechanism and breeding impact on genome.</title>
        <authorList>
            <person name="Sun Y."/>
            <person name="Gao Y."/>
            <person name="Yu Y."/>
        </authorList>
    </citation>
    <scope>NUCLEOTIDE SEQUENCE [LARGE SCALE GENOMIC DNA]</scope>
    <source>
        <tissue evidence="16">Muscle</tissue>
    </source>
</reference>
<dbReference type="GO" id="GO:0007601">
    <property type="term" value="P:visual perception"/>
    <property type="evidence" value="ECO:0007669"/>
    <property type="project" value="UniProtKB-KW"/>
</dbReference>
<name>A0A3R7QPI6_PENVA</name>
<proteinExistence type="inferred from homology"/>
<evidence type="ECO:0000256" key="10">
    <source>
        <dbReference type="ARBA" id="ARBA00023136"/>
    </source>
</evidence>
<evidence type="ECO:0000256" key="6">
    <source>
        <dbReference type="ARBA" id="ARBA00022925"/>
    </source>
</evidence>
<evidence type="ECO:0000256" key="5">
    <source>
        <dbReference type="ARBA" id="ARBA00022692"/>
    </source>
</evidence>
<dbReference type="PRINTS" id="PR00237">
    <property type="entry name" value="GPCRRHODOPSN"/>
</dbReference>
<comment type="subcellular location">
    <subcellularLocation>
        <location evidence="1">Membrane</location>
        <topology evidence="1">Multi-pass membrane protein</topology>
    </subcellularLocation>
</comment>
<dbReference type="Gene3D" id="1.20.1070.10">
    <property type="entry name" value="Rhodopsin 7-helix transmembrane proteins"/>
    <property type="match status" value="1"/>
</dbReference>
<evidence type="ECO:0000256" key="9">
    <source>
        <dbReference type="ARBA" id="ARBA00023040"/>
    </source>
</evidence>
<sequence>MALIAMDRYYAIAQPFIGWRLSYGRAIVWVCGAWAYGVVWCCPPLLGWNEYVLEGFLTSCTFDYLNEDLWSRSYVFVLFVGAYLLPLATITICYGRIFSSVSRHDQKVARENDLGDLSSVNFHRRETQLARVVIISVWFWAMAWTPYAVVSLMGILSWRDNLTPLATMLPALFAKLSTVYNPFIYAVSHPRYRQELAVRLPWLCCRLPMERSYSMSRQRSLTSTVSRTSSVNNYRKDLPSLDALVSSLGNEASKTTHNTDL</sequence>
<dbReference type="GO" id="GO:0007602">
    <property type="term" value="P:phototransduction"/>
    <property type="evidence" value="ECO:0007669"/>
    <property type="project" value="UniProtKB-KW"/>
</dbReference>
<evidence type="ECO:0000256" key="1">
    <source>
        <dbReference type="ARBA" id="ARBA00004141"/>
    </source>
</evidence>
<feature type="transmembrane region" description="Helical" evidence="14">
    <location>
        <begin position="26"/>
        <end position="46"/>
    </location>
</feature>
<evidence type="ECO:0000256" key="7">
    <source>
        <dbReference type="ARBA" id="ARBA00022989"/>
    </source>
</evidence>
<dbReference type="InterPro" id="IPR050125">
    <property type="entry name" value="GPCR_opsins"/>
</dbReference>
<dbReference type="PANTHER" id="PTHR24240">
    <property type="entry name" value="OPSIN"/>
    <property type="match status" value="1"/>
</dbReference>
<feature type="transmembrane region" description="Helical" evidence="14">
    <location>
        <begin position="168"/>
        <end position="187"/>
    </location>
</feature>
<organism evidence="16 17">
    <name type="scientific">Penaeus vannamei</name>
    <name type="common">Whiteleg shrimp</name>
    <name type="synonym">Litopenaeus vannamei</name>
    <dbReference type="NCBI Taxonomy" id="6689"/>
    <lineage>
        <taxon>Eukaryota</taxon>
        <taxon>Metazoa</taxon>
        <taxon>Ecdysozoa</taxon>
        <taxon>Arthropoda</taxon>
        <taxon>Crustacea</taxon>
        <taxon>Multicrustacea</taxon>
        <taxon>Malacostraca</taxon>
        <taxon>Eumalacostraca</taxon>
        <taxon>Eucarida</taxon>
        <taxon>Decapoda</taxon>
        <taxon>Dendrobranchiata</taxon>
        <taxon>Penaeoidea</taxon>
        <taxon>Penaeidae</taxon>
        <taxon>Penaeus</taxon>
    </lineage>
</organism>
<keyword evidence="17" id="KW-1185">Reference proteome</keyword>
<keyword evidence="13" id="KW-0844">Vision</keyword>
<keyword evidence="9" id="KW-0297">G-protein coupled receptor</keyword>
<keyword evidence="4" id="KW-0716">Sensory transduction</keyword>
<evidence type="ECO:0000256" key="12">
    <source>
        <dbReference type="ARBA" id="ARBA00023224"/>
    </source>
</evidence>
<dbReference type="EMBL" id="QCYY01000181">
    <property type="protein sequence ID" value="ROT85804.1"/>
    <property type="molecule type" value="Genomic_DNA"/>
</dbReference>
<keyword evidence="7 14" id="KW-1133">Transmembrane helix</keyword>
<feature type="transmembrane region" description="Helical" evidence="14">
    <location>
        <begin position="132"/>
        <end position="156"/>
    </location>
</feature>
<evidence type="ECO:0000256" key="2">
    <source>
        <dbReference type="ARBA" id="ARBA00010663"/>
    </source>
</evidence>
<keyword evidence="12" id="KW-0807">Transducer</keyword>
<dbReference type="GO" id="GO:0016020">
    <property type="term" value="C:membrane"/>
    <property type="evidence" value="ECO:0007669"/>
    <property type="project" value="UniProtKB-SubCell"/>
</dbReference>
<dbReference type="OrthoDB" id="9996086at2759"/>
<dbReference type="GO" id="GO:0004930">
    <property type="term" value="F:G protein-coupled receptor activity"/>
    <property type="evidence" value="ECO:0007669"/>
    <property type="project" value="UniProtKB-KW"/>
</dbReference>
<evidence type="ECO:0000313" key="17">
    <source>
        <dbReference type="Proteomes" id="UP000283509"/>
    </source>
</evidence>
<dbReference type="Proteomes" id="UP000283509">
    <property type="component" value="Unassembled WGS sequence"/>
</dbReference>
<dbReference type="InterPro" id="IPR017452">
    <property type="entry name" value="GPCR_Rhodpsn_7TM"/>
</dbReference>
<gene>
    <name evidence="16" type="ORF">C7M84_006346</name>
</gene>
<keyword evidence="3" id="KW-0600">Photoreceptor protein</keyword>
<evidence type="ECO:0000256" key="14">
    <source>
        <dbReference type="SAM" id="Phobius"/>
    </source>
</evidence>
<dbReference type="GO" id="GO:0009881">
    <property type="term" value="F:photoreceptor activity"/>
    <property type="evidence" value="ECO:0007669"/>
    <property type="project" value="UniProtKB-KW"/>
</dbReference>
<evidence type="ECO:0000259" key="15">
    <source>
        <dbReference type="PROSITE" id="PS50262"/>
    </source>
</evidence>
<keyword evidence="11" id="KW-0675">Receptor</keyword>
<keyword evidence="10 14" id="KW-0472">Membrane</keyword>